<dbReference type="OrthoDB" id="1890790at2759"/>
<evidence type="ECO:0000313" key="1">
    <source>
        <dbReference type="EMBL" id="VDK28708.1"/>
    </source>
</evidence>
<evidence type="ECO:0000313" key="3">
    <source>
        <dbReference type="WBParaSite" id="ASIM_0000742501-mRNA-1"/>
    </source>
</evidence>
<proteinExistence type="predicted"/>
<reference evidence="3" key="1">
    <citation type="submission" date="2017-02" db="UniProtKB">
        <authorList>
            <consortium name="WormBaseParasite"/>
        </authorList>
    </citation>
    <scope>IDENTIFICATION</scope>
</reference>
<organism evidence="3">
    <name type="scientific">Anisakis simplex</name>
    <name type="common">Herring worm</name>
    <dbReference type="NCBI Taxonomy" id="6269"/>
    <lineage>
        <taxon>Eukaryota</taxon>
        <taxon>Metazoa</taxon>
        <taxon>Ecdysozoa</taxon>
        <taxon>Nematoda</taxon>
        <taxon>Chromadorea</taxon>
        <taxon>Rhabditida</taxon>
        <taxon>Spirurina</taxon>
        <taxon>Ascaridomorpha</taxon>
        <taxon>Ascaridoidea</taxon>
        <taxon>Anisakidae</taxon>
        <taxon>Anisakis</taxon>
        <taxon>Anisakis simplex complex</taxon>
    </lineage>
</organism>
<evidence type="ECO:0000313" key="2">
    <source>
        <dbReference type="Proteomes" id="UP000267096"/>
    </source>
</evidence>
<sequence>MHTDDYVYLLPWLQTEKEDTLPWIGDDGQILQNIKELFANAIIIDVVSAFGNTLVTPFREHLEASGMTADDLDLVSD</sequence>
<dbReference type="Proteomes" id="UP000267096">
    <property type="component" value="Unassembled WGS sequence"/>
</dbReference>
<protein>
    <submittedName>
        <fullName evidence="3">Agmatine deiminase</fullName>
    </submittedName>
</protein>
<accession>A0A0M3JIF9</accession>
<reference evidence="1 2" key="2">
    <citation type="submission" date="2018-11" db="EMBL/GenBank/DDBJ databases">
        <authorList>
            <consortium name="Pathogen Informatics"/>
        </authorList>
    </citation>
    <scope>NUCLEOTIDE SEQUENCE [LARGE SCALE GENOMIC DNA]</scope>
</reference>
<dbReference type="WBParaSite" id="ASIM_0000742501-mRNA-1">
    <property type="protein sequence ID" value="ASIM_0000742501-mRNA-1"/>
    <property type="gene ID" value="ASIM_0000742501"/>
</dbReference>
<gene>
    <name evidence="1" type="ORF">ASIM_LOCUS7190</name>
</gene>
<name>A0A0M3JIF9_ANISI</name>
<keyword evidence="2" id="KW-1185">Reference proteome</keyword>
<dbReference type="EMBL" id="UYRR01016958">
    <property type="protein sequence ID" value="VDK28708.1"/>
    <property type="molecule type" value="Genomic_DNA"/>
</dbReference>
<dbReference type="AlphaFoldDB" id="A0A0M3JIF9"/>